<dbReference type="Proteomes" id="UP000218263">
    <property type="component" value="Chromosome"/>
</dbReference>
<dbReference type="KEGG" id="mgot:MgSA37_02950"/>
<dbReference type="OrthoDB" id="1524053at2"/>
<reference evidence="1 2" key="1">
    <citation type="submission" date="2015-12" db="EMBL/GenBank/DDBJ databases">
        <title>Genome sequence of Mucilaginibacter gotjawali.</title>
        <authorList>
            <person name="Lee J.S."/>
            <person name="Lee K.C."/>
            <person name="Kim K.K."/>
            <person name="Lee B.W."/>
        </authorList>
    </citation>
    <scope>NUCLEOTIDE SEQUENCE [LARGE SCALE GENOMIC DNA]</scope>
    <source>
        <strain evidence="1 2">SA3-7</strain>
    </source>
</reference>
<evidence type="ECO:0000313" key="2">
    <source>
        <dbReference type="Proteomes" id="UP000218263"/>
    </source>
</evidence>
<dbReference type="RefSeq" id="WP_096352836.1">
    <property type="nucleotide sequence ID" value="NZ_AP017313.1"/>
</dbReference>
<name>A0A0X8X2X4_9SPHI</name>
<gene>
    <name evidence="1" type="ORF">MgSA37_02950</name>
</gene>
<dbReference type="SUPFAM" id="SSF103481">
    <property type="entry name" value="Multidrug resistance efflux transporter EmrE"/>
    <property type="match status" value="1"/>
</dbReference>
<protein>
    <submittedName>
        <fullName evidence="1">EamA-like transporter family protein</fullName>
    </submittedName>
</protein>
<organism evidence="1 2">
    <name type="scientific">Mucilaginibacter gotjawali</name>
    <dbReference type="NCBI Taxonomy" id="1550579"/>
    <lineage>
        <taxon>Bacteria</taxon>
        <taxon>Pseudomonadati</taxon>
        <taxon>Bacteroidota</taxon>
        <taxon>Sphingobacteriia</taxon>
        <taxon>Sphingobacteriales</taxon>
        <taxon>Sphingobacteriaceae</taxon>
        <taxon>Mucilaginibacter</taxon>
    </lineage>
</organism>
<accession>A0A0X8X2X4</accession>
<keyword evidence="2" id="KW-1185">Reference proteome</keyword>
<dbReference type="InterPro" id="IPR037185">
    <property type="entry name" value="EmrE-like"/>
</dbReference>
<sequence length="285" mass="31020">MLYILLSICCSIIVSVMLKLAKRYHIDVYQAVVWNYSMAVFLSWLFLKPKLVHLSGAPIVNYALLGLLLPSLFIVIGISIKQSGIVRTDIAQRLSLLIPIIAAFLLFGEHNSLLKSVGILTGFAAILCTIPWKTSGVVGKVGANAWLYLLMVFVGMGLIDVLFKQIAAFKAVTYGTSLFIVFVLAFAFSLAGLVYQVAAKKMKFSWPHILIGWVLGIANFGNILFYIKAHKALADKPSTVFSAMNIGVIVFGALIGLIIFKEKLSLLNKAGILIAIIAVVILSIS</sequence>
<proteinExistence type="predicted"/>
<dbReference type="AlphaFoldDB" id="A0A0X8X2X4"/>
<evidence type="ECO:0000313" key="1">
    <source>
        <dbReference type="EMBL" id="BAU54772.1"/>
    </source>
</evidence>
<dbReference type="EMBL" id="AP017313">
    <property type="protein sequence ID" value="BAU54772.1"/>
    <property type="molecule type" value="Genomic_DNA"/>
</dbReference>
<dbReference type="Gene3D" id="1.10.3730.20">
    <property type="match status" value="1"/>
</dbReference>